<dbReference type="RefSeq" id="XP_025399943.1">
    <property type="nucleotide sequence ID" value="XM_025538968.1"/>
</dbReference>
<feature type="region of interest" description="Disordered" evidence="1">
    <location>
        <begin position="131"/>
        <end position="186"/>
    </location>
</feature>
<evidence type="ECO:0000313" key="2">
    <source>
        <dbReference type="EMBL" id="PWY83500.1"/>
    </source>
</evidence>
<keyword evidence="3" id="KW-1185">Reference proteome</keyword>
<accession>A0A317WH26</accession>
<gene>
    <name evidence="2" type="ORF">BO70DRAFT_27251</name>
</gene>
<proteinExistence type="predicted"/>
<reference evidence="2 3" key="1">
    <citation type="submission" date="2016-12" db="EMBL/GenBank/DDBJ databases">
        <title>The genomes of Aspergillus section Nigri reveals drivers in fungal speciation.</title>
        <authorList>
            <consortium name="DOE Joint Genome Institute"/>
            <person name="Vesth T.C."/>
            <person name="Nybo J."/>
            <person name="Theobald S."/>
            <person name="Brandl J."/>
            <person name="Frisvad J.C."/>
            <person name="Nielsen K.F."/>
            <person name="Lyhne E.K."/>
            <person name="Kogle M.E."/>
            <person name="Kuo A."/>
            <person name="Riley R."/>
            <person name="Clum A."/>
            <person name="Nolan M."/>
            <person name="Lipzen A."/>
            <person name="Salamov A."/>
            <person name="Henrissat B."/>
            <person name="Wiebenga A."/>
            <person name="De Vries R.P."/>
            <person name="Grigoriev I.V."/>
            <person name="Mortensen U.H."/>
            <person name="Andersen M.R."/>
            <person name="Baker S.E."/>
        </authorList>
    </citation>
    <scope>NUCLEOTIDE SEQUENCE [LARGE SCALE GENOMIC DNA]</scope>
    <source>
        <strain evidence="2 3">CBS 117.55</strain>
    </source>
</reference>
<feature type="compositionally biased region" description="Basic and acidic residues" evidence="1">
    <location>
        <begin position="34"/>
        <end position="63"/>
    </location>
</feature>
<evidence type="ECO:0000256" key="1">
    <source>
        <dbReference type="SAM" id="MobiDB-lite"/>
    </source>
</evidence>
<dbReference type="AlphaFoldDB" id="A0A317WH26"/>
<feature type="region of interest" description="Disordered" evidence="1">
    <location>
        <begin position="27"/>
        <end position="80"/>
    </location>
</feature>
<organism evidence="2 3">
    <name type="scientific">Aspergillus heteromorphus CBS 117.55</name>
    <dbReference type="NCBI Taxonomy" id="1448321"/>
    <lineage>
        <taxon>Eukaryota</taxon>
        <taxon>Fungi</taxon>
        <taxon>Dikarya</taxon>
        <taxon>Ascomycota</taxon>
        <taxon>Pezizomycotina</taxon>
        <taxon>Eurotiomycetes</taxon>
        <taxon>Eurotiomycetidae</taxon>
        <taxon>Eurotiales</taxon>
        <taxon>Aspergillaceae</taxon>
        <taxon>Aspergillus</taxon>
        <taxon>Aspergillus subgen. Circumdati</taxon>
    </lineage>
</organism>
<dbReference type="GeneID" id="37061205"/>
<comment type="caution">
    <text evidence="2">The sequence shown here is derived from an EMBL/GenBank/DDBJ whole genome shotgun (WGS) entry which is preliminary data.</text>
</comment>
<sequence length="186" mass="20685">MGQPRPLVQRVRVTHTPRRWVTITRCSHAQGQMRDLEPTRTERGGGSKGEKKGAERADLRPDLHQPGSTAPASEDPAVGQTGQAEQGCCYLSVVCLSVLPFSLRHVIFWKEDLYPSGSFFLSFSLPFFSPRTAKPPNRRPMQCSVPSPLTDHPRPRGPQALQAPKWPRMPRSSSQRLCAHRPGALT</sequence>
<dbReference type="EMBL" id="MSFL01000010">
    <property type="protein sequence ID" value="PWY83500.1"/>
    <property type="molecule type" value="Genomic_DNA"/>
</dbReference>
<dbReference type="Proteomes" id="UP000247233">
    <property type="component" value="Unassembled WGS sequence"/>
</dbReference>
<protein>
    <submittedName>
        <fullName evidence="2">Uncharacterized protein</fullName>
    </submittedName>
</protein>
<dbReference type="VEuPathDB" id="FungiDB:BO70DRAFT_27251"/>
<name>A0A317WH26_9EURO</name>
<evidence type="ECO:0000313" key="3">
    <source>
        <dbReference type="Proteomes" id="UP000247233"/>
    </source>
</evidence>